<comment type="caution">
    <text evidence="5">The sequence shown here is derived from an EMBL/GenBank/DDBJ whole genome shotgun (WGS) entry which is preliminary data.</text>
</comment>
<dbReference type="PANTHER" id="PTHR15350:SF5">
    <property type="entry name" value="COP9 SIGNALOSOME COMPLEX SUBUNIT 7"/>
    <property type="match status" value="1"/>
</dbReference>
<evidence type="ECO:0000313" key="6">
    <source>
        <dbReference type="Proteomes" id="UP001498771"/>
    </source>
</evidence>
<feature type="compositionally biased region" description="Basic residues" evidence="3">
    <location>
        <begin position="260"/>
        <end position="269"/>
    </location>
</feature>
<dbReference type="GeneID" id="90035500"/>
<comment type="similarity">
    <text evidence="1">Belongs to the CSN7/EIF3M family. CSN7 subfamily.</text>
</comment>
<gene>
    <name evidence="5" type="ORF">BZA70DRAFT_18622</name>
</gene>
<proteinExistence type="inferred from homology"/>
<protein>
    <recommendedName>
        <fullName evidence="4">PCI domain-containing protein</fullName>
    </recommendedName>
</protein>
<evidence type="ECO:0000256" key="1">
    <source>
        <dbReference type="ARBA" id="ARBA00008482"/>
    </source>
</evidence>
<dbReference type="SMART" id="SM00088">
    <property type="entry name" value="PINT"/>
    <property type="match status" value="1"/>
</dbReference>
<feature type="compositionally biased region" description="Low complexity" evidence="3">
    <location>
        <begin position="229"/>
        <end position="238"/>
    </location>
</feature>
<evidence type="ECO:0000256" key="2">
    <source>
        <dbReference type="ARBA" id="ARBA00022790"/>
    </source>
</evidence>
<dbReference type="InterPro" id="IPR045237">
    <property type="entry name" value="COPS7/eIF3m"/>
</dbReference>
<evidence type="ECO:0000313" key="5">
    <source>
        <dbReference type="EMBL" id="KAK7207570.1"/>
    </source>
</evidence>
<dbReference type="InterPro" id="IPR000717">
    <property type="entry name" value="PCI_dom"/>
</dbReference>
<accession>A0ABR1FCK5</accession>
<evidence type="ECO:0000259" key="4">
    <source>
        <dbReference type="PROSITE" id="PS50250"/>
    </source>
</evidence>
<name>A0ABR1FCK5_9ASCO</name>
<reference evidence="5 6" key="1">
    <citation type="submission" date="2024-03" db="EMBL/GenBank/DDBJ databases">
        <title>Genome-scale model development and genomic sequencing of the oleaginous clade Lipomyces.</title>
        <authorList>
            <consortium name="Lawrence Berkeley National Laboratory"/>
            <person name="Czajka J.J."/>
            <person name="Han Y."/>
            <person name="Kim J."/>
            <person name="Mondo S.J."/>
            <person name="Hofstad B.A."/>
            <person name="Robles A."/>
            <person name="Haridas S."/>
            <person name="Riley R."/>
            <person name="LaButti K."/>
            <person name="Pangilinan J."/>
            <person name="Andreopoulos W."/>
            <person name="Lipzen A."/>
            <person name="Yan J."/>
            <person name="Wang M."/>
            <person name="Ng V."/>
            <person name="Grigoriev I.V."/>
            <person name="Spatafora J.W."/>
            <person name="Magnuson J.K."/>
            <person name="Baker S.E."/>
            <person name="Pomraning K.R."/>
        </authorList>
    </citation>
    <scope>NUCLEOTIDE SEQUENCE [LARGE SCALE GENOMIC DNA]</scope>
    <source>
        <strain evidence="5 6">Phaff 52-87</strain>
    </source>
</reference>
<keyword evidence="2" id="KW-0736">Signalosome</keyword>
<sequence length="269" mass="28981">MDSHPLYALLPLVNSPAAAADFVVRATSAPDLFSFAYLVHHPSLTQHLPPPASSLLRIFASGTWADYKALTDAPSLSDAQATKLKQLTLVSMASAAHKIPYATLYSSLDLADSRALASLVVSCVYSNLLSATLDTRAQIVSVSAVRAGRDVVDKRGVEQLKTVIDTWSERCRATIEELALEARKAREASIKQSKDVREYNRVVDQINAQIQSQSGRTGKGGSGHGHGHGQQNWNGNGSEEVDGEPMDLDATSPLSDSSLNKKRKQRTVS</sequence>
<dbReference type="RefSeq" id="XP_064770603.1">
    <property type="nucleotide sequence ID" value="XM_064909988.1"/>
</dbReference>
<dbReference type="EMBL" id="JBBJBU010000001">
    <property type="protein sequence ID" value="KAK7207570.1"/>
    <property type="molecule type" value="Genomic_DNA"/>
</dbReference>
<organism evidence="5 6">
    <name type="scientific">Myxozyma melibiosi</name>
    <dbReference type="NCBI Taxonomy" id="54550"/>
    <lineage>
        <taxon>Eukaryota</taxon>
        <taxon>Fungi</taxon>
        <taxon>Dikarya</taxon>
        <taxon>Ascomycota</taxon>
        <taxon>Saccharomycotina</taxon>
        <taxon>Lipomycetes</taxon>
        <taxon>Lipomycetales</taxon>
        <taxon>Lipomycetaceae</taxon>
        <taxon>Myxozyma</taxon>
    </lineage>
</organism>
<dbReference type="PROSITE" id="PS50250">
    <property type="entry name" value="PCI"/>
    <property type="match status" value="1"/>
</dbReference>
<feature type="region of interest" description="Disordered" evidence="3">
    <location>
        <begin position="209"/>
        <end position="269"/>
    </location>
</feature>
<dbReference type="Pfam" id="PF01399">
    <property type="entry name" value="PCI"/>
    <property type="match status" value="1"/>
</dbReference>
<feature type="domain" description="PCI" evidence="4">
    <location>
        <begin position="1"/>
        <end position="147"/>
    </location>
</feature>
<dbReference type="Proteomes" id="UP001498771">
    <property type="component" value="Unassembled WGS sequence"/>
</dbReference>
<keyword evidence="6" id="KW-1185">Reference proteome</keyword>
<evidence type="ECO:0000256" key="3">
    <source>
        <dbReference type="SAM" id="MobiDB-lite"/>
    </source>
</evidence>
<dbReference type="PANTHER" id="PTHR15350">
    <property type="entry name" value="COP9 SIGNALOSOME COMPLEX SUBUNIT 7/DENDRITIC CELL PROTEIN GA17"/>
    <property type="match status" value="1"/>
</dbReference>